<dbReference type="InterPro" id="IPR026504">
    <property type="entry name" value="MNS1"/>
</dbReference>
<name>A0A0M3QXU9_DROBS</name>
<reference evidence="17 18" key="1">
    <citation type="submission" date="2015-08" db="EMBL/GenBank/DDBJ databases">
        <title>Ancestral chromatin configuration constrains chromatin evolution on differentiating sex chromosomes in Drosophila.</title>
        <authorList>
            <person name="Zhou Q."/>
            <person name="Bachtrog D."/>
        </authorList>
    </citation>
    <scope>NUCLEOTIDE SEQUENCE [LARGE SCALE GENOMIC DNA]</scope>
    <source>
        <tissue evidence="17">Whole larvae</tissue>
    </source>
</reference>
<feature type="region of interest" description="Disordered" evidence="15">
    <location>
        <begin position="348"/>
        <end position="373"/>
    </location>
</feature>
<evidence type="ECO:0000256" key="6">
    <source>
        <dbReference type="ARBA" id="ARBA00022846"/>
    </source>
</evidence>
<evidence type="ECO:0000256" key="15">
    <source>
        <dbReference type="SAM" id="MobiDB-lite"/>
    </source>
</evidence>
<evidence type="ECO:0000313" key="18">
    <source>
        <dbReference type="Proteomes" id="UP000494163"/>
    </source>
</evidence>
<dbReference type="AlphaFoldDB" id="A0A0M3QXU9"/>
<sequence length="467" mass="56047">MTTAARILMDKRDATPPILISGRPTTLVIVDDDLVYKEKRFFCDVLFEMQQRNADLSKENPLRKQEVISEELRQLKRKEYLDSQRRRQLRNECSELRELGEQLRLAAITKELDEQLQEKYKDRQLAKNAKALGYQRALVERQEQLAKELEQEQGKKAQQQRLHDTLSKQIEEKKRQREQQCVLTMADREEREALQRQIEQEDRQQKLEVLLAKDRKRIEMLKRIEEDRANKALLKTESSEDMTKAMLRQAHIDEEKRRLEDEQKETQRKHQEISMRIGQKVLETENHKRQREKLLLELLTAEYRAKSDEQYRQQLQQEEEKRRRTKQELEQYRAELWQRQQEETRLKLQQTAQRHTDDTSEQEQLEKEMLEQQRRRQHGALLLSMIEDNRRKRAEAAAENVQFFDMKAKSEAEQQAIIQEERLKLLGSVPAAVLKYLPNQVLSKTDREHFNMQTKVSSDSLVKHKFQ</sequence>
<dbReference type="PANTHER" id="PTHR19265">
    <property type="entry name" value="MEIOSIS-SPECIFIC NUCLEAR STRUCTURAL PROTEIN 1"/>
    <property type="match status" value="1"/>
</dbReference>
<evidence type="ECO:0000256" key="10">
    <source>
        <dbReference type="ARBA" id="ARBA00023242"/>
    </source>
</evidence>
<comment type="similarity">
    <text evidence="3">Belongs to the MNS1 family.</text>
</comment>
<dbReference type="GO" id="GO:0031514">
    <property type="term" value="C:motile cilium"/>
    <property type="evidence" value="ECO:0007669"/>
    <property type="project" value="TreeGrafter"/>
</dbReference>
<keyword evidence="9" id="KW-0206">Cytoskeleton</keyword>
<evidence type="ECO:0000259" key="16">
    <source>
        <dbReference type="Pfam" id="PF13868"/>
    </source>
</evidence>
<keyword evidence="11" id="KW-0469">Meiosis</keyword>
<dbReference type="Pfam" id="PF13868">
    <property type="entry name" value="TPH"/>
    <property type="match status" value="1"/>
</dbReference>
<keyword evidence="8" id="KW-0969">Cilium</keyword>
<dbReference type="OMA" id="MAQMQLK"/>
<comment type="function">
    <text evidence="13">Microtubule inner protein (MIP) part of the dynein-decorated doublet microtubules (DMTs) in cilia axoneme, which is required for motile cilia beating. May play a role in the control of meiotic division and germ cell differentiation through regulation of pairing and recombination during meiosis. Required for sperm flagella assembly. May play a role in the assembly and function of the outer dynein arm-docking complex (ODA-DC). ODA-DC mediates outer dynein arms (ODA) binding onto the axonemal doublet microtubules.</text>
</comment>
<evidence type="ECO:0000256" key="11">
    <source>
        <dbReference type="ARBA" id="ARBA00023254"/>
    </source>
</evidence>
<feature type="coiled-coil region" evidence="14">
    <location>
        <begin position="132"/>
        <end position="204"/>
    </location>
</feature>
<evidence type="ECO:0000313" key="17">
    <source>
        <dbReference type="EMBL" id="ALC46553.1"/>
    </source>
</evidence>
<accession>A0A0M3QXU9</accession>
<keyword evidence="7 14" id="KW-0175">Coiled coil</keyword>
<dbReference type="Proteomes" id="UP000494163">
    <property type="component" value="Chromosome 3R"/>
</dbReference>
<feature type="compositionally biased region" description="Basic and acidic residues" evidence="15">
    <location>
        <begin position="354"/>
        <end position="373"/>
    </location>
</feature>
<evidence type="ECO:0000256" key="4">
    <source>
        <dbReference type="ARBA" id="ARBA00014813"/>
    </source>
</evidence>
<feature type="coiled-coil region" evidence="14">
    <location>
        <begin position="308"/>
        <end position="342"/>
    </location>
</feature>
<dbReference type="GO" id="GO:0044782">
    <property type="term" value="P:cilium organization"/>
    <property type="evidence" value="ECO:0007669"/>
    <property type="project" value="TreeGrafter"/>
</dbReference>
<keyword evidence="18" id="KW-1185">Reference proteome</keyword>
<evidence type="ECO:0000256" key="12">
    <source>
        <dbReference type="ARBA" id="ARBA00023273"/>
    </source>
</evidence>
<dbReference type="GO" id="GO:0051321">
    <property type="term" value="P:meiotic cell cycle"/>
    <property type="evidence" value="ECO:0007669"/>
    <property type="project" value="UniProtKB-KW"/>
</dbReference>
<proteinExistence type="inferred from homology"/>
<evidence type="ECO:0000256" key="7">
    <source>
        <dbReference type="ARBA" id="ARBA00023054"/>
    </source>
</evidence>
<feature type="region of interest" description="Disordered" evidence="15">
    <location>
        <begin position="253"/>
        <end position="273"/>
    </location>
</feature>
<gene>
    <name evidence="17" type="ORF">Dbus_chr3Rg1303</name>
</gene>
<evidence type="ECO:0000256" key="2">
    <source>
        <dbReference type="ARBA" id="ARBA00004611"/>
    </source>
</evidence>
<dbReference type="InterPro" id="IPR043597">
    <property type="entry name" value="TPH_dom"/>
</dbReference>
<evidence type="ECO:0000256" key="13">
    <source>
        <dbReference type="ARBA" id="ARBA00046114"/>
    </source>
</evidence>
<evidence type="ECO:0000256" key="14">
    <source>
        <dbReference type="SAM" id="Coils"/>
    </source>
</evidence>
<dbReference type="GO" id="GO:0005634">
    <property type="term" value="C:nucleus"/>
    <property type="evidence" value="ECO:0007669"/>
    <property type="project" value="UniProtKB-SubCell"/>
</dbReference>
<keyword evidence="10" id="KW-0539">Nucleus</keyword>
<keyword evidence="6" id="KW-0282">Flagellum</keyword>
<organism evidence="17 18">
    <name type="scientific">Drosophila busckii</name>
    <name type="common">Fruit fly</name>
    <dbReference type="NCBI Taxonomy" id="30019"/>
    <lineage>
        <taxon>Eukaryota</taxon>
        <taxon>Metazoa</taxon>
        <taxon>Ecdysozoa</taxon>
        <taxon>Arthropoda</taxon>
        <taxon>Hexapoda</taxon>
        <taxon>Insecta</taxon>
        <taxon>Pterygota</taxon>
        <taxon>Neoptera</taxon>
        <taxon>Endopterygota</taxon>
        <taxon>Diptera</taxon>
        <taxon>Brachycera</taxon>
        <taxon>Muscomorpha</taxon>
        <taxon>Ephydroidea</taxon>
        <taxon>Drosophilidae</taxon>
        <taxon>Drosophila</taxon>
    </lineage>
</organism>
<evidence type="ECO:0000256" key="5">
    <source>
        <dbReference type="ARBA" id="ARBA00022490"/>
    </source>
</evidence>
<feature type="domain" description="Trichohyalin-plectin-homology" evidence="16">
    <location>
        <begin position="89"/>
        <end position="439"/>
    </location>
</feature>
<evidence type="ECO:0000256" key="1">
    <source>
        <dbReference type="ARBA" id="ARBA00004123"/>
    </source>
</evidence>
<evidence type="ECO:0000256" key="9">
    <source>
        <dbReference type="ARBA" id="ARBA00023212"/>
    </source>
</evidence>
<evidence type="ECO:0000256" key="3">
    <source>
        <dbReference type="ARBA" id="ARBA00009158"/>
    </source>
</evidence>
<keyword evidence="5" id="KW-0963">Cytoplasm</keyword>
<dbReference type="STRING" id="30019.A0A0M3QXU9"/>
<comment type="subcellular location">
    <subcellularLocation>
        <location evidence="2">Cytoplasm</location>
        <location evidence="2">Cytoskeleton</location>
        <location evidence="2">Flagellum axoneme</location>
    </subcellularLocation>
    <subcellularLocation>
        <location evidence="1">Nucleus</location>
    </subcellularLocation>
</comment>
<keyword evidence="12" id="KW-0966">Cell projection</keyword>
<evidence type="ECO:0000256" key="8">
    <source>
        <dbReference type="ARBA" id="ARBA00023069"/>
    </source>
</evidence>
<dbReference type="OrthoDB" id="197839at2759"/>
<dbReference type="EMBL" id="CP012526">
    <property type="protein sequence ID" value="ALC46553.1"/>
    <property type="molecule type" value="Genomic_DNA"/>
</dbReference>
<protein>
    <recommendedName>
        <fullName evidence="4">Meiosis-specific nuclear structural protein 1</fullName>
    </recommendedName>
</protein>
<dbReference type="PANTHER" id="PTHR19265:SF0">
    <property type="entry name" value="MEIOSIS-SPECIFIC NUCLEAR STRUCTURAL PROTEIN 1"/>
    <property type="match status" value="1"/>
</dbReference>